<accession>A0A8H9HZK6</accession>
<proteinExistence type="predicted"/>
<sequence length="198" mass="21602">MQPDASKAEEARIRDLIDRLGRVEGLEPVVTLLEDTCERGSQNLLEPGTQVVLNCKMHATADFGVRGDITSVLPGIRAAGLTRWGPVDEKGQDGPYATGTVRYALEYQRTRGHYPDGRPMPSPRLTADGLAIDWDRLDLALVNRIEEPAPCLSPSGGGTYHRCAQVPEGAGKVAEARARYGTVLELTVDGRDYFTVKR</sequence>
<name>A0A8H9HZK6_KITAU</name>
<dbReference type="Proteomes" id="UP000610124">
    <property type="component" value="Unassembled WGS sequence"/>
</dbReference>
<comment type="caution">
    <text evidence="1">The sequence shown here is derived from an EMBL/GenBank/DDBJ whole genome shotgun (WGS) entry which is preliminary data.</text>
</comment>
<evidence type="ECO:0000313" key="1">
    <source>
        <dbReference type="EMBL" id="GGV00263.1"/>
    </source>
</evidence>
<organism evidence="1 2">
    <name type="scientific">Kitasatospora aureofaciens</name>
    <name type="common">Streptomyces aureofaciens</name>
    <dbReference type="NCBI Taxonomy" id="1894"/>
    <lineage>
        <taxon>Bacteria</taxon>
        <taxon>Bacillati</taxon>
        <taxon>Actinomycetota</taxon>
        <taxon>Actinomycetes</taxon>
        <taxon>Kitasatosporales</taxon>
        <taxon>Streptomycetaceae</taxon>
        <taxon>Kitasatospora</taxon>
    </lineage>
</organism>
<reference evidence="1" key="1">
    <citation type="journal article" date="2014" name="Int. J. Syst. Evol. Microbiol.">
        <title>Complete genome sequence of Corynebacterium casei LMG S-19264T (=DSM 44701T), isolated from a smear-ripened cheese.</title>
        <authorList>
            <consortium name="US DOE Joint Genome Institute (JGI-PGF)"/>
            <person name="Walter F."/>
            <person name="Albersmeier A."/>
            <person name="Kalinowski J."/>
            <person name="Ruckert C."/>
        </authorList>
    </citation>
    <scope>NUCLEOTIDE SEQUENCE</scope>
    <source>
        <strain evidence="1">JCM 4434</strain>
    </source>
</reference>
<gene>
    <name evidence="1" type="ORF">GCM10010502_63390</name>
</gene>
<protein>
    <submittedName>
        <fullName evidence="1">Uncharacterized protein</fullName>
    </submittedName>
</protein>
<dbReference type="EMBL" id="BMUB01000024">
    <property type="protein sequence ID" value="GGV00263.1"/>
    <property type="molecule type" value="Genomic_DNA"/>
</dbReference>
<dbReference type="AlphaFoldDB" id="A0A8H9HZK6"/>
<evidence type="ECO:0000313" key="2">
    <source>
        <dbReference type="Proteomes" id="UP000610124"/>
    </source>
</evidence>
<reference evidence="1" key="2">
    <citation type="submission" date="2020-09" db="EMBL/GenBank/DDBJ databases">
        <authorList>
            <person name="Sun Q."/>
            <person name="Ohkuma M."/>
        </authorList>
    </citation>
    <scope>NUCLEOTIDE SEQUENCE</scope>
    <source>
        <strain evidence="1">JCM 4434</strain>
    </source>
</reference>